<dbReference type="AlphaFoldDB" id="A0A009I5B0"/>
<comment type="caution">
    <text evidence="1">The sequence shown here is derived from an EMBL/GenBank/DDBJ whole genome shotgun (WGS) entry which is preliminary data.</text>
</comment>
<organism evidence="1 2">
    <name type="scientific">Acinetobacter baumannii (strain 1295743)</name>
    <dbReference type="NCBI Taxonomy" id="1310613"/>
    <lineage>
        <taxon>Bacteria</taxon>
        <taxon>Pseudomonadati</taxon>
        <taxon>Pseudomonadota</taxon>
        <taxon>Gammaproteobacteria</taxon>
        <taxon>Moraxellales</taxon>
        <taxon>Moraxellaceae</taxon>
        <taxon>Acinetobacter</taxon>
        <taxon>Acinetobacter calcoaceticus/baumannii complex</taxon>
    </lineage>
</organism>
<dbReference type="Proteomes" id="UP000020595">
    <property type="component" value="Unassembled WGS sequence"/>
</dbReference>
<proteinExistence type="predicted"/>
<evidence type="ECO:0000313" key="2">
    <source>
        <dbReference type="Proteomes" id="UP000020595"/>
    </source>
</evidence>
<evidence type="ECO:0000313" key="1">
    <source>
        <dbReference type="EMBL" id="EXB05666.1"/>
    </source>
</evidence>
<protein>
    <submittedName>
        <fullName evidence="1">Uncharacterized protein</fullName>
    </submittedName>
</protein>
<gene>
    <name evidence="1" type="ORF">J512_1988</name>
</gene>
<sequence length="46" mass="5209">MSRIEQAEKIFGLQFIELSFLITYDIPNKLMPHISLGAFLTALGQI</sequence>
<name>A0A009I5B0_ACIB9</name>
<dbReference type="EMBL" id="JEWH01000022">
    <property type="protein sequence ID" value="EXB05666.1"/>
    <property type="molecule type" value="Genomic_DNA"/>
</dbReference>
<accession>A0A009I5B0</accession>
<reference evidence="1 2" key="1">
    <citation type="submission" date="2014-02" db="EMBL/GenBank/DDBJ databases">
        <title>Comparative genomics and transcriptomics to identify genetic mechanisms underlying the emergence of carbapenem resistant Acinetobacter baumannii (CRAb).</title>
        <authorList>
            <person name="Harris A.D."/>
            <person name="Johnson K.J."/>
            <person name="George J."/>
            <person name="Shefchek K."/>
            <person name="Daugherty S.C."/>
            <person name="Parankush S."/>
            <person name="Sadzewicz L."/>
            <person name="Tallon L."/>
            <person name="Sengamalay N."/>
            <person name="Hazen T.H."/>
            <person name="Rasko D.A."/>
        </authorList>
    </citation>
    <scope>NUCLEOTIDE SEQUENCE [LARGE SCALE GENOMIC DNA]</scope>
    <source>
        <strain evidence="1 2">1295743</strain>
    </source>
</reference>